<dbReference type="AlphaFoldDB" id="A0A6A6Y5W3"/>
<dbReference type="EMBL" id="MU003714">
    <property type="protein sequence ID" value="KAF2804231.1"/>
    <property type="molecule type" value="Genomic_DNA"/>
</dbReference>
<proteinExistence type="predicted"/>
<organism evidence="2">
    <name type="scientific">Mytilinidion resinicola</name>
    <dbReference type="NCBI Taxonomy" id="574789"/>
    <lineage>
        <taxon>Eukaryota</taxon>
        <taxon>Fungi</taxon>
        <taxon>Dikarya</taxon>
        <taxon>Ascomycota</taxon>
        <taxon>Pezizomycotina</taxon>
        <taxon>Dothideomycetes</taxon>
        <taxon>Pleosporomycetidae</taxon>
        <taxon>Mytilinidiales</taxon>
        <taxon>Mytilinidiaceae</taxon>
        <taxon>Mytilinidion</taxon>
    </lineage>
</organism>
<dbReference type="GeneID" id="54466947"/>
<reference evidence="2 4" key="1">
    <citation type="journal article" date="2020" name="Stud. Mycol.">
        <title>101 Dothideomycetes genomes: a test case for predicting lifestyles and emergence of pathogens.</title>
        <authorList>
            <person name="Haridas S."/>
            <person name="Albert R."/>
            <person name="Binder M."/>
            <person name="Bloem J."/>
            <person name="Labutti K."/>
            <person name="Salamov A."/>
            <person name="Andreopoulos B."/>
            <person name="Baker S."/>
            <person name="Barry K."/>
            <person name="Bills G."/>
            <person name="Bluhm B."/>
            <person name="Cannon C."/>
            <person name="Castanera R."/>
            <person name="Culley D."/>
            <person name="Daum C."/>
            <person name="Ezra D."/>
            <person name="Gonzalez J."/>
            <person name="Henrissat B."/>
            <person name="Kuo A."/>
            <person name="Liang C."/>
            <person name="Lipzen A."/>
            <person name="Lutzoni F."/>
            <person name="Magnuson J."/>
            <person name="Mondo S."/>
            <person name="Nolan M."/>
            <person name="Ohm R."/>
            <person name="Pangilinan J."/>
            <person name="Park H.-J."/>
            <person name="Ramirez L."/>
            <person name="Alfaro M."/>
            <person name="Sun H."/>
            <person name="Tritt A."/>
            <person name="Yoshinaga Y."/>
            <person name="Zwiers L.-H."/>
            <person name="Turgeon B."/>
            <person name="Goodwin S."/>
            <person name="Spatafora J."/>
            <person name="Crous P."/>
            <person name="Grigoriev I."/>
        </authorList>
    </citation>
    <scope>NUCLEOTIDE SEQUENCE</scope>
    <source>
        <strain evidence="2 4">CBS 304.34</strain>
    </source>
</reference>
<dbReference type="RefSeq" id="XP_033571195.1">
    <property type="nucleotide sequence ID" value="XM_033726054.1"/>
</dbReference>
<name>A0A6A6Y5W3_9PEZI</name>
<reference evidence="4" key="2">
    <citation type="submission" date="2020-04" db="EMBL/GenBank/DDBJ databases">
        <authorList>
            <consortium name="NCBI Genome Project"/>
        </authorList>
    </citation>
    <scope>NUCLEOTIDE SEQUENCE</scope>
    <source>
        <strain evidence="4">CBS 304.34</strain>
    </source>
</reference>
<evidence type="ECO:0000313" key="4">
    <source>
        <dbReference type="RefSeq" id="XP_033571195.1"/>
    </source>
</evidence>
<protein>
    <submittedName>
        <fullName evidence="2 4">Uncharacterized protein</fullName>
    </submittedName>
</protein>
<dbReference type="Proteomes" id="UP000504636">
    <property type="component" value="Unplaced"/>
</dbReference>
<gene>
    <name evidence="2 4" type="ORF">BDZ99DRAFT_525823</name>
</gene>
<evidence type="ECO:0000256" key="1">
    <source>
        <dbReference type="SAM" id="MobiDB-lite"/>
    </source>
</evidence>
<keyword evidence="3" id="KW-1185">Reference proteome</keyword>
<feature type="region of interest" description="Disordered" evidence="1">
    <location>
        <begin position="66"/>
        <end position="120"/>
    </location>
</feature>
<sequence length="132" mass="14193">MYSDLHINLPPHLLVDLARLHQSIPVCSPHHLQTHALPSNDPKFFTMSGPTKNFLDLTVTIPPVETSASAHRAASNSAHPALPGEQPAQPPARPTTSGLDGRDASTLWPRPALFTSTSPAPNASWPGLEFRV</sequence>
<evidence type="ECO:0000313" key="3">
    <source>
        <dbReference type="Proteomes" id="UP000504636"/>
    </source>
</evidence>
<accession>A0A6A6Y5W3</accession>
<feature type="compositionally biased region" description="Low complexity" evidence="1">
    <location>
        <begin position="67"/>
        <end position="81"/>
    </location>
</feature>
<evidence type="ECO:0000313" key="2">
    <source>
        <dbReference type="EMBL" id="KAF2804231.1"/>
    </source>
</evidence>
<reference evidence="4" key="3">
    <citation type="submission" date="2025-04" db="UniProtKB">
        <authorList>
            <consortium name="RefSeq"/>
        </authorList>
    </citation>
    <scope>IDENTIFICATION</scope>
    <source>
        <strain evidence="4">CBS 304.34</strain>
    </source>
</reference>